<dbReference type="InterPro" id="IPR009078">
    <property type="entry name" value="Ferritin-like_SF"/>
</dbReference>
<dbReference type="GO" id="GO:0008199">
    <property type="term" value="F:ferric iron binding"/>
    <property type="evidence" value="ECO:0007669"/>
    <property type="project" value="InterPro"/>
</dbReference>
<dbReference type="PANTHER" id="PTHR11431">
    <property type="entry name" value="FERRITIN"/>
    <property type="match status" value="1"/>
</dbReference>
<reference evidence="1" key="2">
    <citation type="submission" date="2025-08" db="UniProtKB">
        <authorList>
            <consortium name="Ensembl"/>
        </authorList>
    </citation>
    <scope>IDENTIFICATION</scope>
</reference>
<dbReference type="InterPro" id="IPR001519">
    <property type="entry name" value="Ferritin"/>
</dbReference>
<dbReference type="AlphaFoldDB" id="A0AAY4D1Z6"/>
<dbReference type="Gene3D" id="1.20.1260.10">
    <property type="match status" value="1"/>
</dbReference>
<organism evidence="1 2">
    <name type="scientific">Denticeps clupeoides</name>
    <name type="common">denticle herring</name>
    <dbReference type="NCBI Taxonomy" id="299321"/>
    <lineage>
        <taxon>Eukaryota</taxon>
        <taxon>Metazoa</taxon>
        <taxon>Chordata</taxon>
        <taxon>Craniata</taxon>
        <taxon>Vertebrata</taxon>
        <taxon>Euteleostomi</taxon>
        <taxon>Actinopterygii</taxon>
        <taxon>Neopterygii</taxon>
        <taxon>Teleostei</taxon>
        <taxon>Clupei</taxon>
        <taxon>Clupeiformes</taxon>
        <taxon>Denticipitoidei</taxon>
        <taxon>Denticipitidae</taxon>
        <taxon>Denticeps</taxon>
    </lineage>
</organism>
<dbReference type="SUPFAM" id="SSF47240">
    <property type="entry name" value="Ferritin-like"/>
    <property type="match status" value="1"/>
</dbReference>
<evidence type="ECO:0000313" key="1">
    <source>
        <dbReference type="Ensembl" id="ENSDCDP00010039099.1"/>
    </source>
</evidence>
<evidence type="ECO:0000313" key="2">
    <source>
        <dbReference type="Proteomes" id="UP000694580"/>
    </source>
</evidence>
<dbReference type="PANTHER" id="PTHR11431:SF23">
    <property type="entry name" value="FERRITIN"/>
    <property type="match status" value="1"/>
</dbReference>
<dbReference type="Proteomes" id="UP000694580">
    <property type="component" value="Chromosome 17"/>
</dbReference>
<accession>A0AAY4D1Z6</accession>
<dbReference type="GeneTree" id="ENSGT00920000149457"/>
<reference evidence="1 2" key="1">
    <citation type="submission" date="2020-06" db="EMBL/GenBank/DDBJ databases">
        <authorList>
            <consortium name="Wellcome Sanger Institute Data Sharing"/>
        </authorList>
    </citation>
    <scope>NUCLEOTIDE SEQUENCE [LARGE SCALE GENOMIC DNA]</scope>
</reference>
<protein>
    <submittedName>
        <fullName evidence="1">Uncharacterized protein</fullName>
    </submittedName>
</protein>
<gene>
    <name evidence="1" type="primary">zgc:172145</name>
</gene>
<dbReference type="GO" id="GO:0005737">
    <property type="term" value="C:cytoplasm"/>
    <property type="evidence" value="ECO:0007669"/>
    <property type="project" value="TreeGrafter"/>
</dbReference>
<dbReference type="GO" id="GO:0008198">
    <property type="term" value="F:ferrous iron binding"/>
    <property type="evidence" value="ECO:0007669"/>
    <property type="project" value="TreeGrafter"/>
</dbReference>
<keyword evidence="2" id="KW-1185">Reference proteome</keyword>
<dbReference type="Ensembl" id="ENSDCDT00010048841.1">
    <property type="protein sequence ID" value="ENSDCDP00010039099.1"/>
    <property type="gene ID" value="ENSDCDG00010025224.1"/>
</dbReference>
<dbReference type="GO" id="GO:0006879">
    <property type="term" value="P:intracellular iron ion homeostasis"/>
    <property type="evidence" value="ECO:0007669"/>
    <property type="project" value="InterPro"/>
</dbReference>
<name>A0AAY4D1Z6_9TELE</name>
<sequence length="185" mass="20075">MSEPGGKRLRSSLPACRAHRAALGSGRRQNLPAAVEEGLCGVATFLAELAYRLEALAKIFEQDSVALPRAAAFFHAMLDYLNQRGGLYCGKDIKCPGCEGTCALLPALELTLVQRKEQMAVMAELSQLAREHGDAHTAGVVRSRFLAPLAPRVKRLGDLVTNARRLGPGWGEYLMERLQDEMGGD</sequence>
<reference evidence="1" key="3">
    <citation type="submission" date="2025-09" db="UniProtKB">
        <authorList>
            <consortium name="Ensembl"/>
        </authorList>
    </citation>
    <scope>IDENTIFICATION</scope>
</reference>
<dbReference type="GO" id="GO:0006826">
    <property type="term" value="P:iron ion transport"/>
    <property type="evidence" value="ECO:0007669"/>
    <property type="project" value="InterPro"/>
</dbReference>
<proteinExistence type="predicted"/>
<dbReference type="InterPro" id="IPR012347">
    <property type="entry name" value="Ferritin-like"/>
</dbReference>